<dbReference type="PANTHER" id="PTHR28086:SF1">
    <property type="entry name" value="CU(2+) SUPPRESSING AND BLEOMYCIN SENSITIVE PROTEIN 1"/>
    <property type="match status" value="1"/>
</dbReference>
<organism evidence="1 2">
    <name type="scientific">Rhizophlyctis rosea</name>
    <dbReference type="NCBI Taxonomy" id="64517"/>
    <lineage>
        <taxon>Eukaryota</taxon>
        <taxon>Fungi</taxon>
        <taxon>Fungi incertae sedis</taxon>
        <taxon>Chytridiomycota</taxon>
        <taxon>Chytridiomycota incertae sedis</taxon>
        <taxon>Chytridiomycetes</taxon>
        <taxon>Rhizophlyctidales</taxon>
        <taxon>Rhizophlyctidaceae</taxon>
        <taxon>Rhizophlyctis</taxon>
    </lineage>
</organism>
<gene>
    <name evidence="1" type="ORF">HK097_006794</name>
</gene>
<sequence length="451" mass="50988">MTSEKAIHDRLLAVQSHLLSLRSTTGGQATADLTKRWTEVETLVKQLSSLRSEQEQHTEDDGTADPELSQRVDALIEDVVPMFVNFWSQSGKVSQEMYPVYVQLAKISHQLDHLNETGLYTDAILATYKSKIRRLASQVASFTVHGKEDEGRKQYEQGLALLQSKQKECEQKLATLVSSIQSIDSALHPIYNRLVEIKTELEAILSRRNPHAFSLAEVQMLQDELRTIDSARIDGRYISKGGETVAGQGAVIGLMEACYDDVHELLAARDPIGGDNVLRPLYEKLITIKAKLERLAVAHRWMKSRSELLIGLQKELGEIDNLRVDGKFLDEQGNVPEGQAVLHFLLHKCYRLVYKINANAEPVDDSLMPIYNQLVTLKKCLAELVRWHVRLTQHELVPYKLRLGAFDNMRVNNIFLNSDGEIPMGQGVLHILIDECYDLIEKLSDNVIEQE</sequence>
<dbReference type="InterPro" id="IPR018810">
    <property type="entry name" value="UPF0662"/>
</dbReference>
<dbReference type="GO" id="GO:0005634">
    <property type="term" value="C:nucleus"/>
    <property type="evidence" value="ECO:0007669"/>
    <property type="project" value="TreeGrafter"/>
</dbReference>
<proteinExistence type="predicted"/>
<evidence type="ECO:0000313" key="2">
    <source>
        <dbReference type="Proteomes" id="UP001212841"/>
    </source>
</evidence>
<comment type="caution">
    <text evidence="1">The sequence shown here is derived from an EMBL/GenBank/DDBJ whole genome shotgun (WGS) entry which is preliminary data.</text>
</comment>
<dbReference type="PANTHER" id="PTHR28086">
    <property type="entry name" value="UPF0662 PROTEIN YPL260W"/>
    <property type="match status" value="1"/>
</dbReference>
<protein>
    <submittedName>
        <fullName evidence="1">Uncharacterized protein</fullName>
    </submittedName>
</protein>
<reference evidence="1" key="1">
    <citation type="submission" date="2020-05" db="EMBL/GenBank/DDBJ databases">
        <title>Phylogenomic resolution of chytrid fungi.</title>
        <authorList>
            <person name="Stajich J.E."/>
            <person name="Amses K."/>
            <person name="Simmons R."/>
            <person name="Seto K."/>
            <person name="Myers J."/>
            <person name="Bonds A."/>
            <person name="Quandt C.A."/>
            <person name="Barry K."/>
            <person name="Liu P."/>
            <person name="Grigoriev I."/>
            <person name="Longcore J.E."/>
            <person name="James T.Y."/>
        </authorList>
    </citation>
    <scope>NUCLEOTIDE SEQUENCE</scope>
    <source>
        <strain evidence="1">JEL0318</strain>
    </source>
</reference>
<dbReference type="GO" id="GO:0005737">
    <property type="term" value="C:cytoplasm"/>
    <property type="evidence" value="ECO:0007669"/>
    <property type="project" value="TreeGrafter"/>
</dbReference>
<evidence type="ECO:0000313" key="1">
    <source>
        <dbReference type="EMBL" id="KAJ3056475.1"/>
    </source>
</evidence>
<keyword evidence="2" id="KW-1185">Reference proteome</keyword>
<dbReference type="AlphaFoldDB" id="A0AAD5X5Y3"/>
<dbReference type="Pfam" id="PF10303">
    <property type="entry name" value="DUF2408"/>
    <property type="match status" value="3"/>
</dbReference>
<dbReference type="Proteomes" id="UP001212841">
    <property type="component" value="Unassembled WGS sequence"/>
</dbReference>
<accession>A0AAD5X5Y3</accession>
<dbReference type="EMBL" id="JADGJD010000032">
    <property type="protein sequence ID" value="KAJ3056475.1"/>
    <property type="molecule type" value="Genomic_DNA"/>
</dbReference>
<name>A0AAD5X5Y3_9FUNG</name>